<dbReference type="PROSITE" id="PS00092">
    <property type="entry name" value="N6_MTASE"/>
    <property type="match status" value="1"/>
</dbReference>
<dbReference type="RefSeq" id="WP_228553031.1">
    <property type="nucleotide sequence ID" value="NZ_JBHSQL010000004.1"/>
</dbReference>
<proteinExistence type="predicted"/>
<evidence type="ECO:0000313" key="1">
    <source>
        <dbReference type="EMBL" id="MFC6149026.1"/>
    </source>
</evidence>
<keyword evidence="1" id="KW-0489">Methyltransferase</keyword>
<sequence>MSTRLVETMPFGHLTIAYDGSVLSPRPWTVRQSELAVEVGARSPVGPVLELFAGAGQIGLLAASQMQRDLVQVDVNPDACAFASANAQAARLDVAVDVRCGAPESVLDETERFPLIIADPPWVPSAEIARFPKDPALAIDGGADGLDLVRHGLDVIRRHLAAGGHAVVQVGPDEQADTLVDEVVAGGGLDAVATERYERGSLVVIRRSPSVERG</sequence>
<dbReference type="Pfam" id="PF03602">
    <property type="entry name" value="Cons_hypoth95"/>
    <property type="match status" value="1"/>
</dbReference>
<dbReference type="CDD" id="cd02440">
    <property type="entry name" value="AdoMet_MTases"/>
    <property type="match status" value="1"/>
</dbReference>
<accession>A0ABW1QKI1</accession>
<keyword evidence="2" id="KW-1185">Reference proteome</keyword>
<dbReference type="PANTHER" id="PTHR18895:SF74">
    <property type="entry name" value="MTRF1L RELEASE FACTOR GLUTAMINE METHYLTRANSFERASE"/>
    <property type="match status" value="1"/>
</dbReference>
<gene>
    <name evidence="1" type="ORF">ACFPYK_06430</name>
</gene>
<dbReference type="InterPro" id="IPR029063">
    <property type="entry name" value="SAM-dependent_MTases_sf"/>
</dbReference>
<dbReference type="EMBL" id="JBHSQL010000004">
    <property type="protein sequence ID" value="MFC6149026.1"/>
    <property type="molecule type" value="Genomic_DNA"/>
</dbReference>
<dbReference type="SUPFAM" id="SSF53335">
    <property type="entry name" value="S-adenosyl-L-methionine-dependent methyltransferases"/>
    <property type="match status" value="1"/>
</dbReference>
<name>A0ABW1QKI1_9ACTN</name>
<dbReference type="GO" id="GO:0008168">
    <property type="term" value="F:methyltransferase activity"/>
    <property type="evidence" value="ECO:0007669"/>
    <property type="project" value="UniProtKB-KW"/>
</dbReference>
<organism evidence="1 2">
    <name type="scientific">Mumia xiangluensis</name>
    <dbReference type="NCBI Taxonomy" id="1678900"/>
    <lineage>
        <taxon>Bacteria</taxon>
        <taxon>Bacillati</taxon>
        <taxon>Actinomycetota</taxon>
        <taxon>Actinomycetes</taxon>
        <taxon>Propionibacteriales</taxon>
        <taxon>Nocardioidaceae</taxon>
        <taxon>Mumia</taxon>
    </lineage>
</organism>
<protein>
    <submittedName>
        <fullName evidence="1">RsmD family RNA methyltransferase</fullName>
    </submittedName>
</protein>
<comment type="caution">
    <text evidence="1">The sequence shown here is derived from an EMBL/GenBank/DDBJ whole genome shotgun (WGS) entry which is preliminary data.</text>
</comment>
<keyword evidence="1" id="KW-0808">Transferase</keyword>
<dbReference type="InterPro" id="IPR050320">
    <property type="entry name" value="N5-glutamine_MTase"/>
</dbReference>
<dbReference type="PANTHER" id="PTHR18895">
    <property type="entry name" value="HEMK METHYLTRANSFERASE"/>
    <property type="match status" value="1"/>
</dbReference>
<dbReference type="GO" id="GO:0032259">
    <property type="term" value="P:methylation"/>
    <property type="evidence" value="ECO:0007669"/>
    <property type="project" value="UniProtKB-KW"/>
</dbReference>
<evidence type="ECO:0000313" key="2">
    <source>
        <dbReference type="Proteomes" id="UP001596097"/>
    </source>
</evidence>
<reference evidence="2" key="1">
    <citation type="journal article" date="2019" name="Int. J. Syst. Evol. Microbiol.">
        <title>The Global Catalogue of Microorganisms (GCM) 10K type strain sequencing project: providing services to taxonomists for standard genome sequencing and annotation.</title>
        <authorList>
            <consortium name="The Broad Institute Genomics Platform"/>
            <consortium name="The Broad Institute Genome Sequencing Center for Infectious Disease"/>
            <person name="Wu L."/>
            <person name="Ma J."/>
        </authorList>
    </citation>
    <scope>NUCLEOTIDE SEQUENCE [LARGE SCALE GENOMIC DNA]</scope>
    <source>
        <strain evidence="2">CGMCC 4.7198</strain>
    </source>
</reference>
<dbReference type="InterPro" id="IPR002052">
    <property type="entry name" value="DNA_methylase_N6_adenine_CS"/>
</dbReference>
<dbReference type="Proteomes" id="UP001596097">
    <property type="component" value="Unassembled WGS sequence"/>
</dbReference>
<dbReference type="Gene3D" id="3.40.50.150">
    <property type="entry name" value="Vaccinia Virus protein VP39"/>
    <property type="match status" value="1"/>
</dbReference>